<evidence type="ECO:0000313" key="1">
    <source>
        <dbReference type="EMBL" id="SVD29082.1"/>
    </source>
</evidence>
<feature type="non-terminal residue" evidence="1">
    <location>
        <position position="1"/>
    </location>
</feature>
<dbReference type="AlphaFoldDB" id="A0A382U515"/>
<sequence length="294" mass="32833">GDVNAARKKYGWFLSDPGTPGTRDIPQIPGLMGGITLHRNIGDWYKNREDILEEHLMAGFDQFESEIGNLFPNQDVGEDIMPAIGSTITLMAAKQTFEHFDGEPGIKLPGFALIFDLDKPENGGLFQLVFQTVVTILNITAAEQGLNRVPSVMTAVVHKGIPINTVQFLKKPKDKRLDISYNFMPCATTVNGRFVFCTSLNLCKALVEELVKPQDKTRVNRNFNFELFPSALSDLVKINRSTLVAQSIQKGKTIDQARGEIDLADRLLQYVKLLRLSTSVKKDGFQLQFSGQWK</sequence>
<protein>
    <submittedName>
        <fullName evidence="1">Uncharacterized protein</fullName>
    </submittedName>
</protein>
<dbReference type="EMBL" id="UINC01141382">
    <property type="protein sequence ID" value="SVD29082.1"/>
    <property type="molecule type" value="Genomic_DNA"/>
</dbReference>
<proteinExistence type="predicted"/>
<gene>
    <name evidence="1" type="ORF">METZ01_LOCUS381936</name>
</gene>
<name>A0A382U515_9ZZZZ</name>
<organism evidence="1">
    <name type="scientific">marine metagenome</name>
    <dbReference type="NCBI Taxonomy" id="408172"/>
    <lineage>
        <taxon>unclassified sequences</taxon>
        <taxon>metagenomes</taxon>
        <taxon>ecological metagenomes</taxon>
    </lineage>
</organism>
<accession>A0A382U515</accession>
<reference evidence="1" key="1">
    <citation type="submission" date="2018-05" db="EMBL/GenBank/DDBJ databases">
        <authorList>
            <person name="Lanie J.A."/>
            <person name="Ng W.-L."/>
            <person name="Kazmierczak K.M."/>
            <person name="Andrzejewski T.M."/>
            <person name="Davidsen T.M."/>
            <person name="Wayne K.J."/>
            <person name="Tettelin H."/>
            <person name="Glass J.I."/>
            <person name="Rusch D."/>
            <person name="Podicherti R."/>
            <person name="Tsui H.-C.T."/>
            <person name="Winkler M.E."/>
        </authorList>
    </citation>
    <scope>NUCLEOTIDE SEQUENCE</scope>
</reference>